<dbReference type="Proteomes" id="UP000053593">
    <property type="component" value="Unassembled WGS sequence"/>
</dbReference>
<proteinExistence type="predicted"/>
<accession>A0A0D0BHL2</accession>
<organism evidence="1 2">
    <name type="scientific">Collybiopsis luxurians FD-317 M1</name>
    <dbReference type="NCBI Taxonomy" id="944289"/>
    <lineage>
        <taxon>Eukaryota</taxon>
        <taxon>Fungi</taxon>
        <taxon>Dikarya</taxon>
        <taxon>Basidiomycota</taxon>
        <taxon>Agaricomycotina</taxon>
        <taxon>Agaricomycetes</taxon>
        <taxon>Agaricomycetidae</taxon>
        <taxon>Agaricales</taxon>
        <taxon>Marasmiineae</taxon>
        <taxon>Omphalotaceae</taxon>
        <taxon>Collybiopsis</taxon>
        <taxon>Collybiopsis luxurians</taxon>
    </lineage>
</organism>
<dbReference type="HOGENOM" id="CLU_073903_0_0_1"/>
<gene>
    <name evidence="1" type="ORF">GYMLUDRAFT_41136</name>
</gene>
<dbReference type="EMBL" id="KN834764">
    <property type="protein sequence ID" value="KIK63450.1"/>
    <property type="molecule type" value="Genomic_DNA"/>
</dbReference>
<keyword evidence="2" id="KW-1185">Reference proteome</keyword>
<evidence type="ECO:0000313" key="2">
    <source>
        <dbReference type="Proteomes" id="UP000053593"/>
    </source>
</evidence>
<name>A0A0D0BHL2_9AGAR</name>
<dbReference type="AlphaFoldDB" id="A0A0D0BHL2"/>
<dbReference type="OrthoDB" id="2851338at2759"/>
<evidence type="ECO:0000313" key="1">
    <source>
        <dbReference type="EMBL" id="KIK63450.1"/>
    </source>
</evidence>
<protein>
    <submittedName>
        <fullName evidence="1">Uncharacterized protein</fullName>
    </submittedName>
</protein>
<reference evidence="1 2" key="1">
    <citation type="submission" date="2014-04" db="EMBL/GenBank/DDBJ databases">
        <title>Evolutionary Origins and Diversification of the Mycorrhizal Mutualists.</title>
        <authorList>
            <consortium name="DOE Joint Genome Institute"/>
            <consortium name="Mycorrhizal Genomics Consortium"/>
            <person name="Kohler A."/>
            <person name="Kuo A."/>
            <person name="Nagy L.G."/>
            <person name="Floudas D."/>
            <person name="Copeland A."/>
            <person name="Barry K.W."/>
            <person name="Cichocki N."/>
            <person name="Veneault-Fourrey C."/>
            <person name="LaButti K."/>
            <person name="Lindquist E.A."/>
            <person name="Lipzen A."/>
            <person name="Lundell T."/>
            <person name="Morin E."/>
            <person name="Murat C."/>
            <person name="Riley R."/>
            <person name="Ohm R."/>
            <person name="Sun H."/>
            <person name="Tunlid A."/>
            <person name="Henrissat B."/>
            <person name="Grigoriev I.V."/>
            <person name="Hibbett D.S."/>
            <person name="Martin F."/>
        </authorList>
    </citation>
    <scope>NUCLEOTIDE SEQUENCE [LARGE SCALE GENOMIC DNA]</scope>
    <source>
        <strain evidence="1 2">FD-317 M1</strain>
    </source>
</reference>
<sequence length="254" mass="29271">MNSESTVPPHNLESDRGLLLVYSHNGTEFSDVEFNNWYDEEHIPQRLRFPGCNNASRYQAIDSKYPPWAALYHTTSSDIPESEEWFKLREVASDTERAILARLPIMTRSTFTLSSFHRPPESEPTAGLGTGAGKVICIVHLQVTAVEALEQTDLETSFIRWYQDFIIKGVSKTPGWIRSRVYNRHDGRDMKTTPELKVAMDSGMLVIHEWNENGDAMDVSKQESNVSAQVQIWEKDRRCKVTRETRIMTLYKEW</sequence>